<evidence type="ECO:0000313" key="2">
    <source>
        <dbReference type="Proteomes" id="UP000001574"/>
    </source>
</evidence>
<dbReference type="RefSeq" id="WP_011725416.1">
    <property type="nucleotide sequence ID" value="NC_008595.1"/>
</dbReference>
<dbReference type="InterPro" id="IPR011335">
    <property type="entry name" value="Restrct_endonuc-II-like"/>
</dbReference>
<dbReference type="EMBL" id="CP000479">
    <property type="protein sequence ID" value="ABK69258.1"/>
    <property type="molecule type" value="Genomic_DNA"/>
</dbReference>
<proteinExistence type="predicted"/>
<dbReference type="AlphaFoldDB" id="A0A0H3A418"/>
<dbReference type="SUPFAM" id="SSF52980">
    <property type="entry name" value="Restriction endonuclease-like"/>
    <property type="match status" value="1"/>
</dbReference>
<evidence type="ECO:0000313" key="1">
    <source>
        <dbReference type="EMBL" id="ABK69258.1"/>
    </source>
</evidence>
<gene>
    <name evidence="1" type="ordered locus">MAV_3351</name>
</gene>
<protein>
    <recommendedName>
        <fullName evidence="3">DUF559 domain-containing protein</fullName>
    </recommendedName>
</protein>
<dbReference type="Proteomes" id="UP000001574">
    <property type="component" value="Chromosome"/>
</dbReference>
<reference evidence="1 2" key="1">
    <citation type="submission" date="2006-10" db="EMBL/GenBank/DDBJ databases">
        <authorList>
            <person name="Fleischmann R.D."/>
            <person name="Dodson R.J."/>
            <person name="Haft D.H."/>
            <person name="Merkel J.S."/>
            <person name="Nelson W.C."/>
            <person name="Fraser C.M."/>
        </authorList>
    </citation>
    <scope>NUCLEOTIDE SEQUENCE [LARGE SCALE GENOMIC DNA]</scope>
    <source>
        <strain evidence="1 2">104</strain>
    </source>
</reference>
<organism evidence="1 2">
    <name type="scientific">Mycobacterium avium (strain 104)</name>
    <dbReference type="NCBI Taxonomy" id="243243"/>
    <lineage>
        <taxon>Bacteria</taxon>
        <taxon>Bacillati</taxon>
        <taxon>Actinomycetota</taxon>
        <taxon>Actinomycetes</taxon>
        <taxon>Mycobacteriales</taxon>
        <taxon>Mycobacteriaceae</taxon>
        <taxon>Mycobacterium</taxon>
        <taxon>Mycobacterium avium complex (MAC)</taxon>
    </lineage>
</organism>
<dbReference type="KEGG" id="mav:MAV_3351"/>
<accession>A0A0H3A418</accession>
<dbReference type="HOGENOM" id="CLU_052626_5_2_11"/>
<name>A0A0H3A418_MYCA1</name>
<evidence type="ECO:0008006" key="3">
    <source>
        <dbReference type="Google" id="ProtNLM"/>
    </source>
</evidence>
<sequence length="283" mass="31442">MVEPFIGSEAVADGEVVKSALRTRYKRLFRDVYIHPGAELSALTRARAGWLWSRRRGVIAGLSAAAVHGARWVDATAPLEILHSNRNPLPGLRIHSDRLESDEYALVDGVPVTTPARTAVDLGCWHPVNDAVAVIDDLLRATDCKVAECQLLADRYPGRRGMQSARAAIGLADAGAQSPKETWLRLLLIRAGLPRPQTQIPVSDEFGGVTYYLDMGWEDFMVAAEYDGEQHRRDRWQYTWDIRRRETLERLGWIVIQVVAGDRPADIVSRVSAALARRGVTLA</sequence>